<reference evidence="8 9" key="1">
    <citation type="submission" date="2019-04" db="EMBL/GenBank/DDBJ databases">
        <title>Cohnella sp. nov. isolated from preserved vegetables.</title>
        <authorList>
            <person name="Lin S.-Y."/>
            <person name="Hung M.-H."/>
            <person name="Young C.-C."/>
        </authorList>
    </citation>
    <scope>NUCLEOTIDE SEQUENCE [LARGE SCALE GENOMIC DNA]</scope>
    <source>
        <strain evidence="8 9">CC-MHH1044</strain>
    </source>
</reference>
<keyword evidence="4" id="KW-0804">Transcription</keyword>
<dbReference type="InterPro" id="IPR013249">
    <property type="entry name" value="RNA_pol_sigma70_r4_t2"/>
</dbReference>
<feature type="region of interest" description="Disordered" evidence="5">
    <location>
        <begin position="171"/>
        <end position="191"/>
    </location>
</feature>
<dbReference type="InterPro" id="IPR039425">
    <property type="entry name" value="RNA_pol_sigma-70-like"/>
</dbReference>
<dbReference type="PANTHER" id="PTHR43133">
    <property type="entry name" value="RNA POLYMERASE ECF-TYPE SIGMA FACTO"/>
    <property type="match status" value="1"/>
</dbReference>
<dbReference type="GO" id="GO:0006352">
    <property type="term" value="P:DNA-templated transcription initiation"/>
    <property type="evidence" value="ECO:0007669"/>
    <property type="project" value="InterPro"/>
</dbReference>
<comment type="caution">
    <text evidence="8">The sequence shown here is derived from an EMBL/GenBank/DDBJ whole genome shotgun (WGS) entry which is preliminary data.</text>
</comment>
<dbReference type="InterPro" id="IPR007627">
    <property type="entry name" value="RNA_pol_sigma70_r2"/>
</dbReference>
<gene>
    <name evidence="8" type="ORF">E6C55_30620</name>
</gene>
<proteinExistence type="inferred from homology"/>
<dbReference type="EMBL" id="SSOB01000063">
    <property type="protein sequence ID" value="THF73079.1"/>
    <property type="molecule type" value="Genomic_DNA"/>
</dbReference>
<dbReference type="GO" id="GO:0003677">
    <property type="term" value="F:DNA binding"/>
    <property type="evidence" value="ECO:0007669"/>
    <property type="project" value="InterPro"/>
</dbReference>
<feature type="domain" description="RNA polymerase sigma-70 region 2" evidence="6">
    <location>
        <begin position="22"/>
        <end position="87"/>
    </location>
</feature>
<dbReference type="InterPro" id="IPR014284">
    <property type="entry name" value="RNA_pol_sigma-70_dom"/>
</dbReference>
<dbReference type="InterPro" id="IPR036388">
    <property type="entry name" value="WH-like_DNA-bd_sf"/>
</dbReference>
<evidence type="ECO:0000256" key="1">
    <source>
        <dbReference type="ARBA" id="ARBA00010641"/>
    </source>
</evidence>
<accession>A0A4S4BGU5</accession>
<dbReference type="Gene3D" id="1.10.1740.10">
    <property type="match status" value="1"/>
</dbReference>
<dbReference type="SUPFAM" id="SSF88659">
    <property type="entry name" value="Sigma3 and sigma4 domains of RNA polymerase sigma factors"/>
    <property type="match status" value="1"/>
</dbReference>
<protein>
    <submittedName>
        <fullName evidence="8">RNA polymerase sigma factor</fullName>
    </submittedName>
</protein>
<dbReference type="RefSeq" id="WP_136373646.1">
    <property type="nucleotide sequence ID" value="NZ_SSOB01000063.1"/>
</dbReference>
<dbReference type="SUPFAM" id="SSF88946">
    <property type="entry name" value="Sigma2 domain of RNA polymerase sigma factors"/>
    <property type="match status" value="1"/>
</dbReference>
<dbReference type="AlphaFoldDB" id="A0A4S4BGU5"/>
<name>A0A4S4BGU5_9BACL</name>
<comment type="similarity">
    <text evidence="1">Belongs to the sigma-70 factor family. ECF subfamily.</text>
</comment>
<dbReference type="NCBIfam" id="TIGR02937">
    <property type="entry name" value="sigma70-ECF"/>
    <property type="match status" value="1"/>
</dbReference>
<evidence type="ECO:0000256" key="3">
    <source>
        <dbReference type="ARBA" id="ARBA00023082"/>
    </source>
</evidence>
<evidence type="ECO:0000313" key="8">
    <source>
        <dbReference type="EMBL" id="THF73079.1"/>
    </source>
</evidence>
<dbReference type="Pfam" id="PF08281">
    <property type="entry name" value="Sigma70_r4_2"/>
    <property type="match status" value="1"/>
</dbReference>
<dbReference type="CDD" id="cd06171">
    <property type="entry name" value="Sigma70_r4"/>
    <property type="match status" value="1"/>
</dbReference>
<evidence type="ECO:0000313" key="9">
    <source>
        <dbReference type="Proteomes" id="UP000310636"/>
    </source>
</evidence>
<dbReference type="Gene3D" id="1.10.10.10">
    <property type="entry name" value="Winged helix-like DNA-binding domain superfamily/Winged helix DNA-binding domain"/>
    <property type="match status" value="1"/>
</dbReference>
<evidence type="ECO:0000259" key="6">
    <source>
        <dbReference type="Pfam" id="PF04542"/>
    </source>
</evidence>
<dbReference type="InterPro" id="IPR013324">
    <property type="entry name" value="RNA_pol_sigma_r3/r4-like"/>
</dbReference>
<keyword evidence="9" id="KW-1185">Reference proteome</keyword>
<keyword evidence="3" id="KW-0731">Sigma factor</keyword>
<dbReference type="GO" id="GO:0016987">
    <property type="term" value="F:sigma factor activity"/>
    <property type="evidence" value="ECO:0007669"/>
    <property type="project" value="UniProtKB-KW"/>
</dbReference>
<feature type="domain" description="RNA polymerase sigma factor 70 region 4 type 2" evidence="7">
    <location>
        <begin position="118"/>
        <end position="168"/>
    </location>
</feature>
<dbReference type="Pfam" id="PF04542">
    <property type="entry name" value="Sigma70_r2"/>
    <property type="match status" value="1"/>
</dbReference>
<evidence type="ECO:0000256" key="2">
    <source>
        <dbReference type="ARBA" id="ARBA00023015"/>
    </source>
</evidence>
<sequence>MKISLRESNVAFRNDVDSEELMHELYRQMLQVARHKLIRKMDAVDIVQEAWVRILEKRDSLRDEDKLIPWAKTIVYNLASNANRARRSRSSRQAFYDDDIPEYVAQAGAGVDPELLTELSDMLGRLDPTARTLLLYKFYYGFRDDEIAAALEMPVGTIKSRIHRERERIHKEQIKNERSPAPIHNHSSIGE</sequence>
<keyword evidence="2" id="KW-0805">Transcription regulation</keyword>
<dbReference type="OrthoDB" id="9785675at2"/>
<dbReference type="InterPro" id="IPR013325">
    <property type="entry name" value="RNA_pol_sigma_r2"/>
</dbReference>
<organism evidence="8 9">
    <name type="scientific">Cohnella fermenti</name>
    <dbReference type="NCBI Taxonomy" id="2565925"/>
    <lineage>
        <taxon>Bacteria</taxon>
        <taxon>Bacillati</taxon>
        <taxon>Bacillota</taxon>
        <taxon>Bacilli</taxon>
        <taxon>Bacillales</taxon>
        <taxon>Paenibacillaceae</taxon>
        <taxon>Cohnella</taxon>
    </lineage>
</organism>
<evidence type="ECO:0000259" key="7">
    <source>
        <dbReference type="Pfam" id="PF08281"/>
    </source>
</evidence>
<evidence type="ECO:0000256" key="4">
    <source>
        <dbReference type="ARBA" id="ARBA00023163"/>
    </source>
</evidence>
<dbReference type="Proteomes" id="UP000310636">
    <property type="component" value="Unassembled WGS sequence"/>
</dbReference>
<dbReference type="PANTHER" id="PTHR43133:SF39">
    <property type="entry name" value="SIMILAR TO RNA POLYMERASE SIGMA-E FACTOR"/>
    <property type="match status" value="1"/>
</dbReference>
<evidence type="ECO:0000256" key="5">
    <source>
        <dbReference type="SAM" id="MobiDB-lite"/>
    </source>
</evidence>